<sequence length="172" mass="19977">MAYLAIPIVLYVGPNSLKLLAGIFFNVFLALLFYGIFKDRSISLTSLFKMAYYSTVFLAGVMVLQFFLSALGIYKPHMYGIDGFFLLGRPAAFFGDPGWLAYWIILFSLLVYYFYRIGRLNVTSFYFFLFLLLLAVFINQSRVTLLFLLVNYFLVVLKNKTERKFFFGFFSP</sequence>
<name>A0A3A1NNB0_9FLAO</name>
<organism evidence="2 3">
    <name type="scientific">Flagellimonas pelagia</name>
    <dbReference type="NCBI Taxonomy" id="2306998"/>
    <lineage>
        <taxon>Bacteria</taxon>
        <taxon>Pseudomonadati</taxon>
        <taxon>Bacteroidota</taxon>
        <taxon>Flavobacteriia</taxon>
        <taxon>Flavobacteriales</taxon>
        <taxon>Flavobacteriaceae</taxon>
        <taxon>Flagellimonas</taxon>
    </lineage>
</organism>
<evidence type="ECO:0000256" key="1">
    <source>
        <dbReference type="SAM" id="Phobius"/>
    </source>
</evidence>
<dbReference type="Proteomes" id="UP000266691">
    <property type="component" value="Unassembled WGS sequence"/>
</dbReference>
<proteinExistence type="predicted"/>
<evidence type="ECO:0000313" key="3">
    <source>
        <dbReference type="Proteomes" id="UP000266691"/>
    </source>
</evidence>
<protein>
    <submittedName>
        <fullName evidence="2">Uncharacterized protein</fullName>
    </submittedName>
</protein>
<feature type="transmembrane region" description="Helical" evidence="1">
    <location>
        <begin position="19"/>
        <end position="38"/>
    </location>
</feature>
<feature type="transmembrane region" description="Helical" evidence="1">
    <location>
        <begin position="99"/>
        <end position="115"/>
    </location>
</feature>
<accession>A0A3A1NNB0</accession>
<keyword evidence="1" id="KW-1133">Transmembrane helix</keyword>
<feature type="transmembrane region" description="Helical" evidence="1">
    <location>
        <begin position="127"/>
        <end position="154"/>
    </location>
</feature>
<comment type="caution">
    <text evidence="2">The sequence shown here is derived from an EMBL/GenBank/DDBJ whole genome shotgun (WGS) entry which is preliminary data.</text>
</comment>
<keyword evidence="1" id="KW-0472">Membrane</keyword>
<gene>
    <name evidence="2" type="ORF">D2V05_09655</name>
</gene>
<feature type="transmembrane region" description="Helical" evidence="1">
    <location>
        <begin position="50"/>
        <end position="74"/>
    </location>
</feature>
<dbReference type="AlphaFoldDB" id="A0A3A1NNB0"/>
<keyword evidence="1" id="KW-0812">Transmembrane</keyword>
<reference evidence="2 3" key="1">
    <citation type="submission" date="2018-08" db="EMBL/GenBank/DDBJ databases">
        <title>Proposal of Muricauda 72 sp.nov. and Muricauda NH166 sp.nov., isolated from seawater.</title>
        <authorList>
            <person name="Cheng H."/>
            <person name="Wu Y.-H."/>
            <person name="Guo L.-L."/>
            <person name="Xu X.-W."/>
        </authorList>
    </citation>
    <scope>NUCLEOTIDE SEQUENCE [LARGE SCALE GENOMIC DNA]</scope>
    <source>
        <strain evidence="2 3">72</strain>
    </source>
</reference>
<evidence type="ECO:0000313" key="2">
    <source>
        <dbReference type="EMBL" id="RIV44609.1"/>
    </source>
</evidence>
<dbReference type="EMBL" id="QXFI01000025">
    <property type="protein sequence ID" value="RIV44609.1"/>
    <property type="molecule type" value="Genomic_DNA"/>
</dbReference>